<organism evidence="9">
    <name type="scientific">Brassica cretica</name>
    <name type="common">Mustard</name>
    <dbReference type="NCBI Taxonomy" id="69181"/>
    <lineage>
        <taxon>Eukaryota</taxon>
        <taxon>Viridiplantae</taxon>
        <taxon>Streptophyta</taxon>
        <taxon>Embryophyta</taxon>
        <taxon>Tracheophyta</taxon>
        <taxon>Spermatophyta</taxon>
        <taxon>Magnoliopsida</taxon>
        <taxon>eudicotyledons</taxon>
        <taxon>Gunneridae</taxon>
        <taxon>Pentapetalae</taxon>
        <taxon>rosids</taxon>
        <taxon>malvids</taxon>
        <taxon>Brassicales</taxon>
        <taxon>Brassicaceae</taxon>
        <taxon>Brassiceae</taxon>
        <taxon>Brassica</taxon>
    </lineage>
</organism>
<dbReference type="AlphaFoldDB" id="A0A8S9K3H1"/>
<dbReference type="Pfam" id="PF14541">
    <property type="entry name" value="TAXi_C"/>
    <property type="match status" value="2"/>
</dbReference>
<reference evidence="9" key="1">
    <citation type="submission" date="2019-12" db="EMBL/GenBank/DDBJ databases">
        <title>Genome sequencing and annotation of Brassica cretica.</title>
        <authorList>
            <person name="Studholme D.J."/>
            <person name="Sarris P.F."/>
        </authorList>
    </citation>
    <scope>NUCLEOTIDE SEQUENCE</scope>
    <source>
        <strain evidence="9">PFS-102/07</strain>
        <tissue evidence="9">Leaf</tissue>
    </source>
</reference>
<dbReference type="InterPro" id="IPR034161">
    <property type="entry name" value="Pepsin-like_plant"/>
</dbReference>
<evidence type="ECO:0000256" key="5">
    <source>
        <dbReference type="ARBA" id="ARBA00023180"/>
    </source>
</evidence>
<feature type="domain" description="Peptidase A1" evidence="8">
    <location>
        <begin position="79"/>
        <end position="568"/>
    </location>
</feature>
<dbReference type="Gene3D" id="2.40.70.10">
    <property type="entry name" value="Acid Proteases"/>
    <property type="match status" value="4"/>
</dbReference>
<dbReference type="InterPro" id="IPR032799">
    <property type="entry name" value="TAXi_C"/>
</dbReference>
<feature type="active site" evidence="6">
    <location>
        <position position="449"/>
    </location>
</feature>
<feature type="signal peptide" evidence="7">
    <location>
        <begin position="1"/>
        <end position="27"/>
    </location>
</feature>
<dbReference type="EMBL" id="QGKY02000190">
    <property type="protein sequence ID" value="KAF2588387.1"/>
    <property type="molecule type" value="Genomic_DNA"/>
</dbReference>
<dbReference type="GO" id="GO:0006508">
    <property type="term" value="P:proteolysis"/>
    <property type="evidence" value="ECO:0007669"/>
    <property type="project" value="UniProtKB-KW"/>
</dbReference>
<dbReference type="PANTHER" id="PTHR13683:SF685">
    <property type="entry name" value="EUKARYOTIC ASPARTYL PROTEASE FAMILY PROTEIN"/>
    <property type="match status" value="1"/>
</dbReference>
<feature type="active site" evidence="6">
    <location>
        <position position="97"/>
    </location>
</feature>
<gene>
    <name evidence="9" type="ORF">F2Q70_00042062</name>
</gene>
<dbReference type="PROSITE" id="PS51767">
    <property type="entry name" value="PEPTIDASE_A1"/>
    <property type="match status" value="1"/>
</dbReference>
<dbReference type="InterPro" id="IPR033121">
    <property type="entry name" value="PEPTIDASE_A1"/>
</dbReference>
<dbReference type="InterPro" id="IPR001461">
    <property type="entry name" value="Aspartic_peptidase_A1"/>
</dbReference>
<dbReference type="Pfam" id="PF14543">
    <property type="entry name" value="TAXi_N"/>
    <property type="match status" value="2"/>
</dbReference>
<evidence type="ECO:0000256" key="1">
    <source>
        <dbReference type="ARBA" id="ARBA00007447"/>
    </source>
</evidence>
<keyword evidence="7" id="KW-0732">Signal</keyword>
<dbReference type="GO" id="GO:0004190">
    <property type="term" value="F:aspartic-type endopeptidase activity"/>
    <property type="evidence" value="ECO:0007669"/>
    <property type="project" value="UniProtKB-KW"/>
</dbReference>
<evidence type="ECO:0000256" key="6">
    <source>
        <dbReference type="PIRSR" id="PIRSR601461-1"/>
    </source>
</evidence>
<name>A0A8S9K3H1_BRACR</name>
<dbReference type="CDD" id="cd05476">
    <property type="entry name" value="pepsin_A_like_plant"/>
    <property type="match status" value="1"/>
</dbReference>
<dbReference type="FunFam" id="2.40.70.10:FF:000056">
    <property type="entry name" value="Eukaryotic aspartyl protease family protein"/>
    <property type="match status" value="2"/>
</dbReference>
<comment type="caution">
    <text evidence="9">The sequence shown here is derived from an EMBL/GenBank/DDBJ whole genome shotgun (WGS) entry which is preliminary data.</text>
</comment>
<dbReference type="PANTHER" id="PTHR13683">
    <property type="entry name" value="ASPARTYL PROTEASES"/>
    <property type="match status" value="1"/>
</dbReference>
<comment type="similarity">
    <text evidence="1">Belongs to the peptidase A1 family.</text>
</comment>
<dbReference type="SUPFAM" id="SSF50630">
    <property type="entry name" value="Acid proteases"/>
    <property type="match status" value="2"/>
</dbReference>
<keyword evidence="4" id="KW-0378">Hydrolase</keyword>
<evidence type="ECO:0000259" key="8">
    <source>
        <dbReference type="PROSITE" id="PS51767"/>
    </source>
</evidence>
<evidence type="ECO:0000256" key="2">
    <source>
        <dbReference type="ARBA" id="ARBA00022670"/>
    </source>
</evidence>
<dbReference type="InterPro" id="IPR032861">
    <property type="entry name" value="TAXi_N"/>
</dbReference>
<evidence type="ECO:0000313" key="9">
    <source>
        <dbReference type="EMBL" id="KAF2588387.1"/>
    </source>
</evidence>
<keyword evidence="3" id="KW-0064">Aspartyl protease</keyword>
<feature type="chain" id="PRO_5035874370" description="Peptidase A1 domain-containing protein" evidence="7">
    <location>
        <begin position="28"/>
        <end position="573"/>
    </location>
</feature>
<dbReference type="InterPro" id="IPR021109">
    <property type="entry name" value="Peptidase_aspartic_dom_sf"/>
</dbReference>
<evidence type="ECO:0000256" key="4">
    <source>
        <dbReference type="ARBA" id="ARBA00022801"/>
    </source>
</evidence>
<protein>
    <recommendedName>
        <fullName evidence="8">Peptidase A1 domain-containing protein</fullName>
    </recommendedName>
</protein>
<keyword evidence="5" id="KW-0325">Glycoprotein</keyword>
<evidence type="ECO:0000256" key="7">
    <source>
        <dbReference type="SAM" id="SignalP"/>
    </source>
</evidence>
<sequence length="573" mass="63663">MTSSSIANFSIITLISFLTLFLVCVSSNPGVFNVKYRYPRLQGSLSALKEHDDKRQLTILAGIDLPLGGTGRPDILGLYYAKIGIGTPAKSYYVQVDTGSDIMCGARQSGDLDSSNEEALDGILGFGKANSSMISQLASSGRVKKIFAHCLDGRNGGGIFAIGRVVQPKVNMTPLVPNQPHYNVNMTAVQVGQEFLDIPADLFQPGDRKGAIIDSGTTLAYLPEIIYEPLVKKITSQEPSLKVHIVDKDYKCFQYSGKVDEGFPNVTFHFENSVFLRVYPHDYLFPYEGMWCIGWQNSGMQSRDRRNMTLLGDLVLSNKLVLYDLENQLIGWTEYNCKCGARQSGDLDSSNEEALDGILGFGKANSSMISQLASSGRVKKIFAHCLDGRNGGGIFAIGRVVQPKVNMTPLVPNQPHYNVNMTAVQVGQEFLDIPADLFQPGDRKGAIIDSGTTLAYLPEIIYEPLVKKITSQEPSLKVHIVDKDYKCFQYSGKVDEGFPNVTFHFENSVFLRVYPHDYLFPYEGMWCIGWQNSGMQSRDRRNMTLLGDLVLSNKLVLYDLENQLIGWTEYNCK</sequence>
<proteinExistence type="inferred from homology"/>
<evidence type="ECO:0000256" key="3">
    <source>
        <dbReference type="ARBA" id="ARBA00022750"/>
    </source>
</evidence>
<accession>A0A8S9K3H1</accession>
<keyword evidence="2" id="KW-0645">Protease</keyword>